<dbReference type="PRINTS" id="PR00078">
    <property type="entry name" value="G3PDHDRGNASE"/>
</dbReference>
<dbReference type="Pfam" id="PF00044">
    <property type="entry name" value="Gp_dh_N"/>
    <property type="match status" value="1"/>
</dbReference>
<dbReference type="InterPro" id="IPR006424">
    <property type="entry name" value="Glyceraldehyde-3-P_DH_1"/>
</dbReference>
<evidence type="ECO:0000259" key="7">
    <source>
        <dbReference type="SMART" id="SM00846"/>
    </source>
</evidence>
<evidence type="ECO:0000256" key="3">
    <source>
        <dbReference type="ARBA" id="ARBA00023002"/>
    </source>
</evidence>
<accession>A7ULF7</accession>
<dbReference type="GO" id="GO:0005829">
    <property type="term" value="C:cytosol"/>
    <property type="evidence" value="ECO:0007669"/>
    <property type="project" value="TreeGrafter"/>
</dbReference>
<dbReference type="GO" id="GO:0051287">
    <property type="term" value="F:NAD binding"/>
    <property type="evidence" value="ECO:0007669"/>
    <property type="project" value="InterPro"/>
</dbReference>
<feature type="domain" description="Glyceraldehyde 3-phosphate dehydrogenase NAD(P) binding" evidence="7">
    <location>
        <begin position="89"/>
        <end position="238"/>
    </location>
</feature>
<dbReference type="InterPro" id="IPR020828">
    <property type="entry name" value="GlycerAld_3-P_DH_NAD(P)-bd"/>
</dbReference>
<dbReference type="CDD" id="cd05214">
    <property type="entry name" value="GAPDH_I_N"/>
    <property type="match status" value="1"/>
</dbReference>
<evidence type="ECO:0000256" key="5">
    <source>
        <dbReference type="RuleBase" id="RU000397"/>
    </source>
</evidence>
<evidence type="ECO:0000256" key="1">
    <source>
        <dbReference type="ARBA" id="ARBA00007406"/>
    </source>
</evidence>
<dbReference type="NCBIfam" id="TIGR01534">
    <property type="entry name" value="GAPDH-I"/>
    <property type="match status" value="1"/>
</dbReference>
<sequence>MRSSLLVLTCAFCVGHARRVQTPNFQQQVKQVAEQMAANGEKLDVKSLATLLLASSPSSAFVASGAGAHLPTSNRHDGIRMSTNPDAPIKLGVNGFGRIGRQVVRIAMDRDAFVLKHINSPMSPEYMKYLLNHDTVHGRFDGTVEISDDGLIINGLPVSLSATRDPTEIPWKSAGVEYVCESTGAFTTTEGCLKHIESGAKKVIISAPAKDADTPTIVVGVNTDDYKTDMQVVSCASCTTNGLAPLVKVVHENYGIKEGLMTTVHAMTATQLTVDGPSRGGKDWRGGRCASQNIIPSSTGAAKAVAKAYPVMKGKLTGMAFRVPTVDVSVVDLTCELEKETTYDDIKAEVKLASETYAKGVVGYTEDQVVSSDFIGETCSTVFDAEAGIMLTPTFVKLVSWYDNEWGYSTRLVDLVGLMAAADGVTTKEKALAYFTARAVEDTRQSKRSGDVRMEDWAQAMEEADEKLKKVIAAVLDVSESKIVPDATFESLGVQQDEIDPDEMFNPKWLDIIMTLEEELDLEVVPSRYFDMKTVGSLIDYYVETTKDKLDEKEGMSPWYGEGEGPPPEML</sequence>
<dbReference type="InterPro" id="IPR036736">
    <property type="entry name" value="ACP-like_sf"/>
</dbReference>
<dbReference type="PROSITE" id="PS00071">
    <property type="entry name" value="GAPDH"/>
    <property type="match status" value="1"/>
</dbReference>
<keyword evidence="3" id="KW-0560">Oxidoreductase</keyword>
<dbReference type="AlphaFoldDB" id="A7ULF7"/>
<dbReference type="CDD" id="cd18126">
    <property type="entry name" value="GAPDH_I_C"/>
    <property type="match status" value="1"/>
</dbReference>
<dbReference type="Gene3D" id="3.40.50.720">
    <property type="entry name" value="NAD(P)-binding Rossmann-like Domain"/>
    <property type="match status" value="1"/>
</dbReference>
<proteinExistence type="evidence at transcript level"/>
<name>A7ULF7_KARBR</name>
<dbReference type="GO" id="GO:0006096">
    <property type="term" value="P:glycolytic process"/>
    <property type="evidence" value="ECO:0007669"/>
    <property type="project" value="TreeGrafter"/>
</dbReference>
<protein>
    <submittedName>
        <fullName evidence="8">Glyceraldehyde-3-phosphate dehydrogenase</fullName>
    </submittedName>
</protein>
<dbReference type="InterPro" id="IPR020830">
    <property type="entry name" value="GlycerAld_3-P_DH_AS"/>
</dbReference>
<reference evidence="8" key="1">
    <citation type="journal article" date="2007" name="J. Eukaryot. Microbiol.">
        <title>Spliced leader RNA-mediated trans-splicing in a dinoflagellate, Karenia brevis.</title>
        <authorList>
            <person name="Lidie K.B."/>
            <person name="Van Dolah F.M."/>
        </authorList>
    </citation>
    <scope>NUCLEOTIDE SEQUENCE</scope>
    <source>
        <strain evidence="8">Wilson</strain>
    </source>
</reference>
<dbReference type="InterPro" id="IPR036291">
    <property type="entry name" value="NAD(P)-bd_dom_sf"/>
</dbReference>
<dbReference type="Gene3D" id="3.30.360.10">
    <property type="entry name" value="Dihydrodipicolinate Reductase, domain 2"/>
    <property type="match status" value="1"/>
</dbReference>
<dbReference type="InterPro" id="IPR020829">
    <property type="entry name" value="GlycerAld_3-P_DH_cat"/>
</dbReference>
<dbReference type="GO" id="GO:0050661">
    <property type="term" value="F:NADP binding"/>
    <property type="evidence" value="ECO:0007669"/>
    <property type="project" value="InterPro"/>
</dbReference>
<dbReference type="FunFam" id="3.30.360.10:FF:000001">
    <property type="entry name" value="Glyceraldehyde-3-phosphate dehydrogenase"/>
    <property type="match status" value="1"/>
</dbReference>
<evidence type="ECO:0000256" key="6">
    <source>
        <dbReference type="SAM" id="SignalP"/>
    </source>
</evidence>
<keyword evidence="6" id="KW-0732">Signal</keyword>
<dbReference type="SUPFAM" id="SSF47336">
    <property type="entry name" value="ACP-like"/>
    <property type="match status" value="1"/>
</dbReference>
<dbReference type="PANTHER" id="PTHR10836:SF76">
    <property type="entry name" value="GLYCERALDEHYDE-3-PHOSPHATE DEHYDROGENASE-RELATED"/>
    <property type="match status" value="1"/>
</dbReference>
<keyword evidence="4" id="KW-0520">NAD</keyword>
<dbReference type="GO" id="GO:0006006">
    <property type="term" value="P:glucose metabolic process"/>
    <property type="evidence" value="ECO:0007669"/>
    <property type="project" value="InterPro"/>
</dbReference>
<organism evidence="8">
    <name type="scientific">Karenia brevis</name>
    <name type="common">Red tide dinoflagellate</name>
    <name type="synonym">Gymnodinium breve</name>
    <dbReference type="NCBI Taxonomy" id="156230"/>
    <lineage>
        <taxon>Eukaryota</taxon>
        <taxon>Sar</taxon>
        <taxon>Alveolata</taxon>
        <taxon>Dinophyceae</taxon>
        <taxon>Gymnodiniales</taxon>
        <taxon>Kareniaceae</taxon>
        <taxon>Karenia</taxon>
    </lineage>
</organism>
<dbReference type="EMBL" id="EU078558">
    <property type="protein sequence ID" value="ABU52987.1"/>
    <property type="molecule type" value="mRNA"/>
</dbReference>
<dbReference type="InterPro" id="IPR020831">
    <property type="entry name" value="GlycerAld/Erythrose_P_DH"/>
</dbReference>
<dbReference type="FunFam" id="3.40.50.720:FF:000001">
    <property type="entry name" value="Glyceraldehyde-3-phosphate dehydrogenase"/>
    <property type="match status" value="1"/>
</dbReference>
<feature type="signal peptide" evidence="6">
    <location>
        <begin position="1"/>
        <end position="17"/>
    </location>
</feature>
<evidence type="ECO:0000313" key="8">
    <source>
        <dbReference type="EMBL" id="ABU52987.1"/>
    </source>
</evidence>
<dbReference type="Gene3D" id="1.10.1200.10">
    <property type="entry name" value="ACP-like"/>
    <property type="match status" value="1"/>
</dbReference>
<comment type="subunit">
    <text evidence="2">Homotetramer.</text>
</comment>
<feature type="chain" id="PRO_5002714456" evidence="6">
    <location>
        <begin position="18"/>
        <end position="571"/>
    </location>
</feature>
<dbReference type="PANTHER" id="PTHR10836">
    <property type="entry name" value="GLYCERALDEHYDE 3-PHOSPHATE DEHYDROGENASE"/>
    <property type="match status" value="1"/>
</dbReference>
<evidence type="ECO:0000256" key="2">
    <source>
        <dbReference type="ARBA" id="ARBA00011881"/>
    </source>
</evidence>
<dbReference type="SUPFAM" id="SSF55347">
    <property type="entry name" value="Glyceraldehyde-3-phosphate dehydrogenase-like, C-terminal domain"/>
    <property type="match status" value="1"/>
</dbReference>
<dbReference type="SUPFAM" id="SSF51735">
    <property type="entry name" value="NAD(P)-binding Rossmann-fold domains"/>
    <property type="match status" value="1"/>
</dbReference>
<evidence type="ECO:0000256" key="4">
    <source>
        <dbReference type="ARBA" id="ARBA00023027"/>
    </source>
</evidence>
<comment type="similarity">
    <text evidence="1 5">Belongs to the glyceraldehyde-3-phosphate dehydrogenase family.</text>
</comment>
<dbReference type="GO" id="GO:0004365">
    <property type="term" value="F:glyceraldehyde-3-phosphate dehydrogenase (NAD+) (phosphorylating) activity"/>
    <property type="evidence" value="ECO:0007669"/>
    <property type="project" value="TreeGrafter"/>
</dbReference>
<dbReference type="SMART" id="SM00846">
    <property type="entry name" value="Gp_dh_N"/>
    <property type="match status" value="1"/>
</dbReference>
<dbReference type="Pfam" id="PF02800">
    <property type="entry name" value="Gp_dh_C"/>
    <property type="match status" value="1"/>
</dbReference>